<gene>
    <name evidence="8" type="ORF">WA026_015292</name>
</gene>
<dbReference type="Proteomes" id="UP001431783">
    <property type="component" value="Unassembled WGS sequence"/>
</dbReference>
<dbReference type="EC" id="3.1.1.-" evidence="6"/>
<dbReference type="EMBL" id="JARQZJ010000008">
    <property type="protein sequence ID" value="KAK9872042.1"/>
    <property type="molecule type" value="Genomic_DNA"/>
</dbReference>
<name>A0AAW1TVC1_9CUCU</name>
<accession>A0AAW1TVC1</accession>
<feature type="chain" id="PRO_5043098392" description="Carboxylic ester hydrolase" evidence="6">
    <location>
        <begin position="19"/>
        <end position="550"/>
    </location>
</feature>
<keyword evidence="2" id="KW-0719">Serine esterase</keyword>
<evidence type="ECO:0000256" key="2">
    <source>
        <dbReference type="ARBA" id="ARBA00022487"/>
    </source>
</evidence>
<dbReference type="AlphaFoldDB" id="A0AAW1TVC1"/>
<keyword evidence="3 6" id="KW-0378">Hydrolase</keyword>
<proteinExistence type="inferred from homology"/>
<dbReference type="InterPro" id="IPR029058">
    <property type="entry name" value="AB_hydrolase_fold"/>
</dbReference>
<dbReference type="InterPro" id="IPR019819">
    <property type="entry name" value="Carboxylesterase_B_CS"/>
</dbReference>
<dbReference type="InterPro" id="IPR002018">
    <property type="entry name" value="CarbesteraseB"/>
</dbReference>
<dbReference type="PROSITE" id="PS00122">
    <property type="entry name" value="CARBOXYLESTERASE_B_1"/>
    <property type="match status" value="1"/>
</dbReference>
<organism evidence="8 9">
    <name type="scientific">Henosepilachna vigintioctopunctata</name>
    <dbReference type="NCBI Taxonomy" id="420089"/>
    <lineage>
        <taxon>Eukaryota</taxon>
        <taxon>Metazoa</taxon>
        <taxon>Ecdysozoa</taxon>
        <taxon>Arthropoda</taxon>
        <taxon>Hexapoda</taxon>
        <taxon>Insecta</taxon>
        <taxon>Pterygota</taxon>
        <taxon>Neoptera</taxon>
        <taxon>Endopterygota</taxon>
        <taxon>Coleoptera</taxon>
        <taxon>Polyphaga</taxon>
        <taxon>Cucujiformia</taxon>
        <taxon>Coccinelloidea</taxon>
        <taxon>Coccinellidae</taxon>
        <taxon>Epilachninae</taxon>
        <taxon>Epilachnini</taxon>
        <taxon>Henosepilachna</taxon>
    </lineage>
</organism>
<keyword evidence="4" id="KW-1015">Disulfide bond</keyword>
<dbReference type="GO" id="GO:0052689">
    <property type="term" value="F:carboxylic ester hydrolase activity"/>
    <property type="evidence" value="ECO:0007669"/>
    <property type="project" value="UniProtKB-KW"/>
</dbReference>
<evidence type="ECO:0000256" key="5">
    <source>
        <dbReference type="ARBA" id="ARBA00023180"/>
    </source>
</evidence>
<comment type="similarity">
    <text evidence="1 6">Belongs to the type-B carboxylesterase/lipase family.</text>
</comment>
<evidence type="ECO:0000256" key="3">
    <source>
        <dbReference type="ARBA" id="ARBA00022801"/>
    </source>
</evidence>
<dbReference type="Gene3D" id="3.40.50.1820">
    <property type="entry name" value="alpha/beta hydrolase"/>
    <property type="match status" value="1"/>
</dbReference>
<protein>
    <recommendedName>
        <fullName evidence="6">Carboxylic ester hydrolase</fullName>
        <ecNumber evidence="6">3.1.1.-</ecNumber>
    </recommendedName>
</protein>
<evidence type="ECO:0000313" key="8">
    <source>
        <dbReference type="EMBL" id="KAK9872042.1"/>
    </source>
</evidence>
<dbReference type="PANTHER" id="PTHR43142:SF1">
    <property type="entry name" value="CARBOXYLIC ESTER HYDROLASE"/>
    <property type="match status" value="1"/>
</dbReference>
<dbReference type="PROSITE" id="PS00941">
    <property type="entry name" value="CARBOXYLESTERASE_B_2"/>
    <property type="match status" value="1"/>
</dbReference>
<dbReference type="SUPFAM" id="SSF53474">
    <property type="entry name" value="alpha/beta-Hydrolases"/>
    <property type="match status" value="1"/>
</dbReference>
<feature type="domain" description="Carboxylesterase type B" evidence="7">
    <location>
        <begin position="21"/>
        <end position="512"/>
    </location>
</feature>
<evidence type="ECO:0000256" key="4">
    <source>
        <dbReference type="ARBA" id="ARBA00023157"/>
    </source>
</evidence>
<feature type="signal peptide" evidence="6">
    <location>
        <begin position="1"/>
        <end position="18"/>
    </location>
</feature>
<keyword evidence="6" id="KW-0732">Signal</keyword>
<dbReference type="InterPro" id="IPR019826">
    <property type="entry name" value="Carboxylesterase_B_AS"/>
</dbReference>
<dbReference type="PANTHER" id="PTHR43142">
    <property type="entry name" value="CARBOXYLIC ESTER HYDROLASE"/>
    <property type="match status" value="1"/>
</dbReference>
<evidence type="ECO:0000313" key="9">
    <source>
        <dbReference type="Proteomes" id="UP001431783"/>
    </source>
</evidence>
<keyword evidence="5" id="KW-0325">Glycoprotein</keyword>
<evidence type="ECO:0000259" key="7">
    <source>
        <dbReference type="Pfam" id="PF00135"/>
    </source>
</evidence>
<keyword evidence="9" id="KW-1185">Reference proteome</keyword>
<evidence type="ECO:0000256" key="6">
    <source>
        <dbReference type="RuleBase" id="RU361235"/>
    </source>
</evidence>
<dbReference type="Pfam" id="PF00135">
    <property type="entry name" value="COesterase"/>
    <property type="match status" value="1"/>
</dbReference>
<reference evidence="8 9" key="1">
    <citation type="submission" date="2023-03" db="EMBL/GenBank/DDBJ databases">
        <title>Genome insight into feeding habits of ladybird beetles.</title>
        <authorList>
            <person name="Li H.-S."/>
            <person name="Huang Y.-H."/>
            <person name="Pang H."/>
        </authorList>
    </citation>
    <scope>NUCLEOTIDE SEQUENCE [LARGE SCALE GENOMIC DNA]</scope>
    <source>
        <strain evidence="8">SYSU_2023b</strain>
        <tissue evidence="8">Whole body</tissue>
    </source>
</reference>
<comment type="caution">
    <text evidence="8">The sequence shown here is derived from an EMBL/GenBank/DDBJ whole genome shotgun (WGS) entry which is preliminary data.</text>
</comment>
<sequence>MRNCRIVLIVLEFLYVEGLKPVVEIPSLGVVEGQLDESANGRSFYSFEGIPYANPPIGTNRFKEPRYVTPWSGIWKANKKIVCLQYNFFPFSSSNPIEGDEDCLYLNIYTPKLDGNFSVLVNIHGGSFLFGSGVAARPNLLLDRDIVTVTFNYRLGALGFLSTEDDTLPGNNGFKDQIMALRWIKKNIIYFGGDPNSITIFGTSSGGVCVHFHTMCPKSKDLFNRAISSSGCAMNPWALMRKPLQQTQKLAVIFNCDFNNTAKMIDCLSEVPGTEIVATVREFQSWEGVPFAPFAMVVDKWSSDPVLPKHPYKLLSIKSINDVPWMLSQMAGEGYYNGFKYYDELTLKHLDTHWNELIPLILHYNSTISHSDRNYVNQKIRKEYFSDEQITLQNVRKLINMIGDRLFKSDFDKCIRLHATAIKSQVYHYLFTYRGEFSLSELYTNGSNKNFGAVHADDITYIFQMPNEKTEEDKSMSELLLDIYVSFARDGKPFLQSTWSPAAKNITKLLNFLNIASPSLLTNERPFSSAIGSFGTLFLFMKMKNFLISC</sequence>
<evidence type="ECO:0000256" key="1">
    <source>
        <dbReference type="ARBA" id="ARBA00005964"/>
    </source>
</evidence>